<sequence>MNYEKVMKEYSLMQQIYATLFSIANKLQIKGDEQFENLTSRQFMALLAVMHLPENKTTINNISKKLGTSKQNTNVLISAIEKKGYAVTIPSMLDKRAVNVKVTEPGKEVMMECGKKGIAFFANLFHGFTEAELETLWNLLKKLYCFDGEELDGFEEDIDTKFKVTEDEQIRAIEEFAELRNKMGGED</sequence>
<organism evidence="1 2">
    <name type="scientific">Anoxybacterium hadale</name>
    <dbReference type="NCBI Taxonomy" id="3408580"/>
    <lineage>
        <taxon>Bacteria</taxon>
        <taxon>Bacillati</taxon>
        <taxon>Bacillota</taxon>
        <taxon>Clostridia</taxon>
        <taxon>Peptostreptococcales</taxon>
        <taxon>Anaerovoracaceae</taxon>
        <taxon>Anoxybacterium</taxon>
    </lineage>
</organism>
<dbReference type="Proteomes" id="UP000594014">
    <property type="component" value="Chromosome"/>
</dbReference>
<name>A0ACD1ACP6_9FIRM</name>
<evidence type="ECO:0000313" key="2">
    <source>
        <dbReference type="Proteomes" id="UP000594014"/>
    </source>
</evidence>
<protein>
    <submittedName>
        <fullName evidence="1">Winged helix-turn-helix transcriptional regulator</fullName>
    </submittedName>
</protein>
<keyword evidence="2" id="KW-1185">Reference proteome</keyword>
<proteinExistence type="predicted"/>
<evidence type="ECO:0000313" key="1">
    <source>
        <dbReference type="EMBL" id="QOX64312.1"/>
    </source>
</evidence>
<gene>
    <name evidence="1" type="ORF">FRZ06_13655</name>
</gene>
<reference evidence="1" key="1">
    <citation type="submission" date="2019-08" db="EMBL/GenBank/DDBJ databases">
        <title>Genome sequence of Clostridiales bacterium MT110.</title>
        <authorList>
            <person name="Cao J."/>
        </authorList>
    </citation>
    <scope>NUCLEOTIDE SEQUENCE</scope>
    <source>
        <strain evidence="1">MT110</strain>
    </source>
</reference>
<accession>A0ACD1ACP6</accession>
<dbReference type="EMBL" id="CP042469">
    <property type="protein sequence ID" value="QOX64312.1"/>
    <property type="molecule type" value="Genomic_DNA"/>
</dbReference>